<dbReference type="EMBL" id="KZ824486">
    <property type="protein sequence ID" value="RAK95713.1"/>
    <property type="molecule type" value="Genomic_DNA"/>
</dbReference>
<accession>A0A395GNW8</accession>
<organism evidence="1 2">
    <name type="scientific">Aspergillus ibericus CBS 121593</name>
    <dbReference type="NCBI Taxonomy" id="1448316"/>
    <lineage>
        <taxon>Eukaryota</taxon>
        <taxon>Fungi</taxon>
        <taxon>Dikarya</taxon>
        <taxon>Ascomycota</taxon>
        <taxon>Pezizomycotina</taxon>
        <taxon>Eurotiomycetes</taxon>
        <taxon>Eurotiomycetidae</taxon>
        <taxon>Eurotiales</taxon>
        <taxon>Aspergillaceae</taxon>
        <taxon>Aspergillus</taxon>
        <taxon>Aspergillus subgen. Circumdati</taxon>
    </lineage>
</organism>
<proteinExistence type="predicted"/>
<reference evidence="1 2" key="1">
    <citation type="submission" date="2018-02" db="EMBL/GenBank/DDBJ databases">
        <title>The genomes of Aspergillus section Nigri reveals drivers in fungal speciation.</title>
        <authorList>
            <consortium name="DOE Joint Genome Institute"/>
            <person name="Vesth T.C."/>
            <person name="Nybo J."/>
            <person name="Theobald S."/>
            <person name="Brandl J."/>
            <person name="Frisvad J.C."/>
            <person name="Nielsen K.F."/>
            <person name="Lyhne E.K."/>
            <person name="Kogle M.E."/>
            <person name="Kuo A."/>
            <person name="Riley R."/>
            <person name="Clum A."/>
            <person name="Nolan M."/>
            <person name="Lipzen A."/>
            <person name="Salamov A."/>
            <person name="Henrissat B."/>
            <person name="Wiebenga A."/>
            <person name="De vries R.P."/>
            <person name="Grigoriev I.V."/>
            <person name="Mortensen U.H."/>
            <person name="Andersen M.R."/>
            <person name="Baker S.E."/>
        </authorList>
    </citation>
    <scope>NUCLEOTIDE SEQUENCE [LARGE SCALE GENOMIC DNA]</scope>
    <source>
        <strain evidence="1 2">CBS 121593</strain>
    </source>
</reference>
<dbReference type="GeneID" id="37219492"/>
<keyword evidence="2" id="KW-1185">Reference proteome</keyword>
<evidence type="ECO:0000313" key="2">
    <source>
        <dbReference type="Proteomes" id="UP000249402"/>
    </source>
</evidence>
<gene>
    <name evidence="1" type="ORF">BO80DRAFT_249499</name>
</gene>
<dbReference type="AlphaFoldDB" id="A0A395GNW8"/>
<dbReference type="Proteomes" id="UP000249402">
    <property type="component" value="Unassembled WGS sequence"/>
</dbReference>
<dbReference type="VEuPathDB" id="FungiDB:BO80DRAFT_249499"/>
<evidence type="ECO:0000313" key="1">
    <source>
        <dbReference type="EMBL" id="RAK95713.1"/>
    </source>
</evidence>
<protein>
    <submittedName>
        <fullName evidence="1">Uncharacterized protein</fullName>
    </submittedName>
</protein>
<name>A0A395GNW8_9EURO</name>
<dbReference type="RefSeq" id="XP_025570041.1">
    <property type="nucleotide sequence ID" value="XM_025714627.1"/>
</dbReference>
<sequence>MVKQRSAGRRSEVALIPSPMLTLALPCAARAARAGFQRSSFIADMICTEVFPFPDYVRLTRTPSLNGARVDRAMNIDHGSRSVSPYPPA</sequence>